<comment type="similarity">
    <text evidence="1">Belongs to the bacterial solute-binding protein 3 family.</text>
</comment>
<keyword evidence="3 4" id="KW-0732">Signal</keyword>
<evidence type="ECO:0000256" key="1">
    <source>
        <dbReference type="ARBA" id="ARBA00010333"/>
    </source>
</evidence>
<evidence type="ECO:0000256" key="3">
    <source>
        <dbReference type="ARBA" id="ARBA00022729"/>
    </source>
</evidence>
<dbReference type="RefSeq" id="WP_125972121.1">
    <property type="nucleotide sequence ID" value="NZ_CP034433.1"/>
</dbReference>
<feature type="chain" id="PRO_5019324833" evidence="4">
    <location>
        <begin position="20"/>
        <end position="263"/>
    </location>
</feature>
<accession>A0A3S8ZR23</accession>
<dbReference type="Pfam" id="PF00497">
    <property type="entry name" value="SBP_bac_3"/>
    <property type="match status" value="1"/>
</dbReference>
<name>A0A3S8ZR23_9NEIS</name>
<dbReference type="KEGG" id="iod:EJO50_05180"/>
<keyword evidence="7" id="KW-1185">Reference proteome</keyword>
<protein>
    <submittedName>
        <fullName evidence="6">Transporter substrate-binding domain-containing protein</fullName>
    </submittedName>
</protein>
<dbReference type="Proteomes" id="UP000282438">
    <property type="component" value="Chromosome"/>
</dbReference>
<evidence type="ECO:0000256" key="2">
    <source>
        <dbReference type="ARBA" id="ARBA00022448"/>
    </source>
</evidence>
<dbReference type="AlphaFoldDB" id="A0A3S8ZR23"/>
<evidence type="ECO:0000313" key="7">
    <source>
        <dbReference type="Proteomes" id="UP000282438"/>
    </source>
</evidence>
<proteinExistence type="inferred from homology"/>
<organism evidence="6 7">
    <name type="scientific">Iodobacter ciconiae</name>
    <dbReference type="NCBI Taxonomy" id="2496266"/>
    <lineage>
        <taxon>Bacteria</taxon>
        <taxon>Pseudomonadati</taxon>
        <taxon>Pseudomonadota</taxon>
        <taxon>Betaproteobacteria</taxon>
        <taxon>Neisseriales</taxon>
        <taxon>Chitinibacteraceae</taxon>
        <taxon>Iodobacter</taxon>
    </lineage>
</organism>
<feature type="domain" description="Solute-binding protein family 3/N-terminal" evidence="5">
    <location>
        <begin position="30"/>
        <end position="250"/>
    </location>
</feature>
<dbReference type="GO" id="GO:0030288">
    <property type="term" value="C:outer membrane-bounded periplasmic space"/>
    <property type="evidence" value="ECO:0007669"/>
    <property type="project" value="TreeGrafter"/>
</dbReference>
<evidence type="ECO:0000256" key="4">
    <source>
        <dbReference type="SAM" id="SignalP"/>
    </source>
</evidence>
<dbReference type="EMBL" id="CP034433">
    <property type="protein sequence ID" value="AZN35927.1"/>
    <property type="molecule type" value="Genomic_DNA"/>
</dbReference>
<feature type="signal peptide" evidence="4">
    <location>
        <begin position="1"/>
        <end position="19"/>
    </location>
</feature>
<dbReference type="SUPFAM" id="SSF53850">
    <property type="entry name" value="Periplasmic binding protein-like II"/>
    <property type="match status" value="1"/>
</dbReference>
<dbReference type="GO" id="GO:0006865">
    <property type="term" value="P:amino acid transport"/>
    <property type="evidence" value="ECO:0007669"/>
    <property type="project" value="TreeGrafter"/>
</dbReference>
<evidence type="ECO:0000259" key="5">
    <source>
        <dbReference type="SMART" id="SM00062"/>
    </source>
</evidence>
<dbReference type="GO" id="GO:0005576">
    <property type="term" value="C:extracellular region"/>
    <property type="evidence" value="ECO:0007669"/>
    <property type="project" value="TreeGrafter"/>
</dbReference>
<keyword evidence="2" id="KW-0813">Transport</keyword>
<dbReference type="OrthoDB" id="5363083at2"/>
<evidence type="ECO:0000313" key="6">
    <source>
        <dbReference type="EMBL" id="AZN35927.1"/>
    </source>
</evidence>
<dbReference type="SMART" id="SM00062">
    <property type="entry name" value="PBPb"/>
    <property type="match status" value="1"/>
</dbReference>
<dbReference type="InterPro" id="IPR051455">
    <property type="entry name" value="Bact_solute-bind_prot3"/>
</dbReference>
<sequence length="263" mass="29278">MLRIFIASLLSAISLMAHADLLDTIKTRGFLIVGTLPDQPPFAIRNANRTFSGYDIDFAALIARKMGVKLKIQDLDPTDRIGTVKSGKIDVLVATFTKTLEREREVSCSLGYFVTSKKILSRKGRYKTAESLANARIGVSKGTTDEIISHKLYPKATIVTFPDMPEAAYALEQDRIDAMMDDEAALAGKLSQMRNRSLYEISDYSSATETFAIATKLGEKRLMNLINEALIEAEHNGEAVQIFNRWFGPQTSTPFLRTFRIQG</sequence>
<dbReference type="Gene3D" id="3.40.190.10">
    <property type="entry name" value="Periplasmic binding protein-like II"/>
    <property type="match status" value="2"/>
</dbReference>
<dbReference type="PANTHER" id="PTHR30085:SF6">
    <property type="entry name" value="ABC TRANSPORTER GLUTAMINE-BINDING PROTEIN GLNH"/>
    <property type="match status" value="1"/>
</dbReference>
<dbReference type="PANTHER" id="PTHR30085">
    <property type="entry name" value="AMINO ACID ABC TRANSPORTER PERMEASE"/>
    <property type="match status" value="1"/>
</dbReference>
<gene>
    <name evidence="6" type="ORF">EJO50_05180</name>
</gene>
<reference evidence="6 7" key="1">
    <citation type="submission" date="2018-12" db="EMBL/GenBank/DDBJ databases">
        <title>Complete genome sequence of Iodobacter sp. H11R3.</title>
        <authorList>
            <person name="Bae J.-W."/>
        </authorList>
    </citation>
    <scope>NUCLEOTIDE SEQUENCE [LARGE SCALE GENOMIC DNA]</scope>
    <source>
        <strain evidence="6 7">H11R3</strain>
    </source>
</reference>
<dbReference type="InterPro" id="IPR001638">
    <property type="entry name" value="Solute-binding_3/MltF_N"/>
</dbReference>